<organism evidence="3 4">
    <name type="scientific">Rothia dentocariosa</name>
    <dbReference type="NCBI Taxonomy" id="2047"/>
    <lineage>
        <taxon>Bacteria</taxon>
        <taxon>Bacillati</taxon>
        <taxon>Actinomycetota</taxon>
        <taxon>Actinomycetes</taxon>
        <taxon>Micrococcales</taxon>
        <taxon>Micrococcaceae</taxon>
        <taxon>Rothia</taxon>
    </lineage>
</organism>
<dbReference type="Proteomes" id="UP000769484">
    <property type="component" value="Unassembled WGS sequence"/>
</dbReference>
<evidence type="ECO:0000313" key="4">
    <source>
        <dbReference type="Proteomes" id="UP000769484"/>
    </source>
</evidence>
<feature type="region of interest" description="Disordered" evidence="2">
    <location>
        <begin position="217"/>
        <end position="242"/>
    </location>
</feature>
<name>A0A930PEM4_9MICC</name>
<evidence type="ECO:0000256" key="1">
    <source>
        <dbReference type="SAM" id="Coils"/>
    </source>
</evidence>
<sequence>MTTKVAKLDLGEELKFVYFWFDVEPGMIKHPSANIIYDTVNHQAVDSITGEFIQIVGGTTEEQALFLTNEAPTIQMNQATEHISIKIESGKITLATKRGEKEFTIPENLVARDVSKSIFSAFEALHDVNHKDVISEETKSEVENMSDVYNQGDQEGAFIADTPVAEPFEDGVLEDVQSQEDALIEYHASDDSSDSDSHKEDTEDEAKDALDEAYEVYDHSDDSDDDSHTASTDDEGLSAGEFTGEVPDAVVDEIVEDVQDTSAEVAELQEEIAILEDELKEAKAALRKERIANKRLKAAFKKQASPLDDVPETPSVDVTAPVQHDDVTAHPTGTEFDHNNGEDIKEFQEENDVTMAPGDEPLKTASELDALKLAELQIDHGLASGSKWELAVSLAKESALFVETQIRALEAMPKKQAEARVVKKASAPSKPNMRFSGNSSNFTIPDHMVFI</sequence>
<accession>A0A930PEM4</accession>
<keyword evidence="1" id="KW-0175">Coiled coil</keyword>
<feature type="region of interest" description="Disordered" evidence="2">
    <location>
        <begin position="187"/>
        <end position="206"/>
    </location>
</feature>
<dbReference type="EMBL" id="JABZXJ010000061">
    <property type="protein sequence ID" value="MBF1650492.1"/>
    <property type="molecule type" value="Genomic_DNA"/>
</dbReference>
<gene>
    <name evidence="3" type="ORF">HXO56_10485</name>
</gene>
<evidence type="ECO:0000313" key="3">
    <source>
        <dbReference type="EMBL" id="MBF1650492.1"/>
    </source>
</evidence>
<evidence type="ECO:0000256" key="2">
    <source>
        <dbReference type="SAM" id="MobiDB-lite"/>
    </source>
</evidence>
<comment type="caution">
    <text evidence="3">The sequence shown here is derived from an EMBL/GenBank/DDBJ whole genome shotgun (WGS) entry which is preliminary data.</text>
</comment>
<reference evidence="3" key="1">
    <citation type="submission" date="2020-04" db="EMBL/GenBank/DDBJ databases">
        <title>Deep metagenomics examines the oral microbiome during advanced dental caries in children, revealing novel taxa and co-occurrences with host molecules.</title>
        <authorList>
            <person name="Baker J.L."/>
            <person name="Morton J.T."/>
            <person name="Dinis M."/>
            <person name="Alvarez R."/>
            <person name="Tran N.C."/>
            <person name="Knight R."/>
            <person name="Edlund A."/>
        </authorList>
    </citation>
    <scope>NUCLEOTIDE SEQUENCE</scope>
    <source>
        <strain evidence="3">JCVI_47_bin.4</strain>
    </source>
</reference>
<feature type="compositionally biased region" description="Basic and acidic residues" evidence="2">
    <location>
        <begin position="187"/>
        <end position="201"/>
    </location>
</feature>
<proteinExistence type="predicted"/>
<dbReference type="AlphaFoldDB" id="A0A930PEM4"/>
<feature type="coiled-coil region" evidence="1">
    <location>
        <begin position="251"/>
        <end position="299"/>
    </location>
</feature>
<protein>
    <submittedName>
        <fullName evidence="3">Uncharacterized protein</fullName>
    </submittedName>
</protein>